<dbReference type="SUPFAM" id="SSF54427">
    <property type="entry name" value="NTF2-like"/>
    <property type="match status" value="1"/>
</dbReference>
<dbReference type="RefSeq" id="WP_196415387.1">
    <property type="nucleotide sequence ID" value="NZ_JADQTO010000008.1"/>
</dbReference>
<sequence length="118" mass="13140">MSDFDTTVQRYLAIWNETEPQARRAGIDDVFTADVRYSDPIATVEGRDALSALIGEVHQRFPGLVFSPGGLLDAHHDQARFTWHLGRPGEEPLVIGFDVAERDADGRIKLVLGFFDKA</sequence>
<dbReference type="AlphaFoldDB" id="A0A931CCI0"/>
<evidence type="ECO:0000313" key="3">
    <source>
        <dbReference type="Proteomes" id="UP000598146"/>
    </source>
</evidence>
<organism evidence="2 3">
    <name type="scientific">Actinoplanes aureus</name>
    <dbReference type="NCBI Taxonomy" id="2792083"/>
    <lineage>
        <taxon>Bacteria</taxon>
        <taxon>Bacillati</taxon>
        <taxon>Actinomycetota</taxon>
        <taxon>Actinomycetes</taxon>
        <taxon>Micromonosporales</taxon>
        <taxon>Micromonosporaceae</taxon>
        <taxon>Actinoplanes</taxon>
    </lineage>
</organism>
<evidence type="ECO:0000259" key="1">
    <source>
        <dbReference type="Pfam" id="PF12680"/>
    </source>
</evidence>
<comment type="caution">
    <text evidence="2">The sequence shown here is derived from an EMBL/GenBank/DDBJ whole genome shotgun (WGS) entry which is preliminary data.</text>
</comment>
<gene>
    <name evidence="2" type="ORF">I4J89_19380</name>
</gene>
<dbReference type="InterPro" id="IPR037401">
    <property type="entry name" value="SnoaL-like"/>
</dbReference>
<name>A0A931CCI0_9ACTN</name>
<reference evidence="2" key="1">
    <citation type="submission" date="2020-11" db="EMBL/GenBank/DDBJ databases">
        <title>Isolation and identification of active actinomycetes.</title>
        <authorList>
            <person name="Sun X."/>
        </authorList>
    </citation>
    <scope>NUCLEOTIDE SEQUENCE</scope>
    <source>
        <strain evidence="2">NEAU-A11</strain>
    </source>
</reference>
<protein>
    <submittedName>
        <fullName evidence="2">Nuclear transport factor 2 family protein</fullName>
    </submittedName>
</protein>
<dbReference type="Pfam" id="PF12680">
    <property type="entry name" value="SnoaL_2"/>
    <property type="match status" value="1"/>
</dbReference>
<dbReference type="Proteomes" id="UP000598146">
    <property type="component" value="Unassembled WGS sequence"/>
</dbReference>
<proteinExistence type="predicted"/>
<feature type="domain" description="SnoaL-like" evidence="1">
    <location>
        <begin position="8"/>
        <end position="109"/>
    </location>
</feature>
<keyword evidence="3" id="KW-1185">Reference proteome</keyword>
<dbReference type="Gene3D" id="3.10.450.50">
    <property type="match status" value="1"/>
</dbReference>
<dbReference type="InterPro" id="IPR032710">
    <property type="entry name" value="NTF2-like_dom_sf"/>
</dbReference>
<dbReference type="EMBL" id="JADQTO010000008">
    <property type="protein sequence ID" value="MBG0563613.1"/>
    <property type="molecule type" value="Genomic_DNA"/>
</dbReference>
<evidence type="ECO:0000313" key="2">
    <source>
        <dbReference type="EMBL" id="MBG0563613.1"/>
    </source>
</evidence>
<accession>A0A931CCI0</accession>